<dbReference type="Pfam" id="PF00023">
    <property type="entry name" value="Ank"/>
    <property type="match status" value="1"/>
</dbReference>
<keyword evidence="6" id="KW-1185">Reference proteome</keyword>
<dbReference type="AlphaFoldDB" id="A0A1R2BTI2"/>
<dbReference type="InterPro" id="IPR036770">
    <property type="entry name" value="Ankyrin_rpt-contain_sf"/>
</dbReference>
<comment type="caution">
    <text evidence="5">The sequence shown here is derived from an EMBL/GenBank/DDBJ whole genome shotgun (WGS) entry which is preliminary data.</text>
</comment>
<proteinExistence type="predicted"/>
<dbReference type="Gene3D" id="1.10.238.10">
    <property type="entry name" value="EF-hand"/>
    <property type="match status" value="1"/>
</dbReference>
<evidence type="ECO:0000313" key="5">
    <source>
        <dbReference type="EMBL" id="OMJ80122.1"/>
    </source>
</evidence>
<dbReference type="PROSITE" id="PS50222">
    <property type="entry name" value="EF_HAND_2"/>
    <property type="match status" value="1"/>
</dbReference>
<feature type="repeat" description="ANK" evidence="3">
    <location>
        <begin position="630"/>
        <end position="662"/>
    </location>
</feature>
<evidence type="ECO:0000256" key="1">
    <source>
        <dbReference type="ARBA" id="ARBA00022737"/>
    </source>
</evidence>
<dbReference type="SUPFAM" id="SSF48403">
    <property type="entry name" value="Ankyrin repeat"/>
    <property type="match status" value="2"/>
</dbReference>
<protein>
    <recommendedName>
        <fullName evidence="4">EF-hand domain-containing protein</fullName>
    </recommendedName>
</protein>
<dbReference type="InterPro" id="IPR002110">
    <property type="entry name" value="Ankyrin_rpt"/>
</dbReference>
<keyword evidence="2 3" id="KW-0040">ANK repeat</keyword>
<evidence type="ECO:0000313" key="6">
    <source>
        <dbReference type="Proteomes" id="UP000187209"/>
    </source>
</evidence>
<feature type="repeat" description="ANK" evidence="3">
    <location>
        <begin position="273"/>
        <end position="305"/>
    </location>
</feature>
<evidence type="ECO:0000256" key="3">
    <source>
        <dbReference type="PROSITE-ProRule" id="PRU00023"/>
    </source>
</evidence>
<reference evidence="5 6" key="1">
    <citation type="submission" date="2016-11" db="EMBL/GenBank/DDBJ databases">
        <title>The macronuclear genome of Stentor coeruleus: a giant cell with tiny introns.</title>
        <authorList>
            <person name="Slabodnick M."/>
            <person name="Ruby J.G."/>
            <person name="Reiff S.B."/>
            <person name="Swart E.C."/>
            <person name="Gosai S."/>
            <person name="Prabakaran S."/>
            <person name="Witkowska E."/>
            <person name="Larue G.E."/>
            <person name="Fisher S."/>
            <person name="Freeman R.M."/>
            <person name="Gunawardena J."/>
            <person name="Chu W."/>
            <person name="Stover N.A."/>
            <person name="Gregory B.D."/>
            <person name="Nowacki M."/>
            <person name="Derisi J."/>
            <person name="Roy S.W."/>
            <person name="Marshall W.F."/>
            <person name="Sood P."/>
        </authorList>
    </citation>
    <scope>NUCLEOTIDE SEQUENCE [LARGE SCALE GENOMIC DNA]</scope>
    <source>
        <strain evidence="5">WM001</strain>
    </source>
</reference>
<name>A0A1R2BTI2_9CILI</name>
<feature type="domain" description="EF-hand" evidence="4">
    <location>
        <begin position="753"/>
        <end position="788"/>
    </location>
</feature>
<dbReference type="SUPFAM" id="SSF47473">
    <property type="entry name" value="EF-hand"/>
    <property type="match status" value="1"/>
</dbReference>
<dbReference type="EMBL" id="MPUH01000438">
    <property type="protein sequence ID" value="OMJ80122.1"/>
    <property type="molecule type" value="Genomic_DNA"/>
</dbReference>
<dbReference type="Proteomes" id="UP000187209">
    <property type="component" value="Unassembled WGS sequence"/>
</dbReference>
<dbReference type="PANTHER" id="PTHR24178">
    <property type="entry name" value="MOLTING PROTEIN MLT-4"/>
    <property type="match status" value="1"/>
</dbReference>
<dbReference type="Gene3D" id="1.25.40.20">
    <property type="entry name" value="Ankyrin repeat-containing domain"/>
    <property type="match status" value="3"/>
</dbReference>
<dbReference type="PROSITE" id="PS50088">
    <property type="entry name" value="ANK_REPEAT"/>
    <property type="match status" value="3"/>
</dbReference>
<keyword evidence="1" id="KW-0677">Repeat</keyword>
<sequence length="845" mass="96311">MISHKYQSLQLDDSVLMSLGLIPSQGNFSTMDLENFLKEDKEKTNSFVLPPMPKTITNSRNLYETRIKNRIRESSCLLRKGREQNSIITKSIIHATLCENVRLLEAHIDCCGKDYERINLVNMQDQYSRTSLHYAAALGLDVAVSMLLEVGANPCAKDFKNRTPMHYVAFSNCPKIVTLLLRGYKSYKSIQKSMSSNKNTHTVARLFKFKVNGANNCVGSVWRNGIQQEPIIEIEPYNFHEGIQYLLESMNKSAGTTTYESKEGKFIDFSDNEGRSALHLAVLNDKPLIVTALLEAGAKIALEDGQGKRPLELSKSKYISSLIVTKLKQNLAYKKSKNAGLCKDTIDNRDLKALSQDDICKYTKKGQQQNYLMTAVKTQNIEAVKILLSKNASISQSNAQGWNSLMFALQNNNISILKTMIEGSENEENRWQYGIKSWIEDCWKALEGVTKEGWNVLHMCSVYSETSITEYILEVLKSREIIQKSSDCPEIFSKTQITPVKKMMESMCRKQNTPFLLSVKHNRLDSVQILVSWDCNIYVRNGKLQNALHIATSKGYSNFIEYLVRLDADKNILRSQLDIQQRKPKDLDVSNKLEQYFYHIWDYARSGDFEKIEGLIEAKVYSVNEQTVFSKITPLHAAVESRQLHMIRTLVKLGADIKAKNITGKTPLDIACDMMDSEYENTVVRLLNGGKNLIEKDFSARKLNNLYTKLIKQKFSNYNSVKHLHRRNQNALVEIFDPEIDTHWNLIRKKLIEKQVSMADMFEAMDKCGKGSLNFSEFQSLVVSLDLGFNTETCLKMFKNADENKNNMLEYSEALKKVHSIVVKAQNCLKDSSSVPKLLLNKTII</sequence>
<dbReference type="Pfam" id="PF12796">
    <property type="entry name" value="Ank_2"/>
    <property type="match status" value="4"/>
</dbReference>
<feature type="repeat" description="ANK" evidence="3">
    <location>
        <begin position="127"/>
        <end position="159"/>
    </location>
</feature>
<gene>
    <name evidence="5" type="ORF">SteCoe_19721</name>
</gene>
<accession>A0A1R2BTI2</accession>
<dbReference type="SMART" id="SM00248">
    <property type="entry name" value="ANK"/>
    <property type="match status" value="11"/>
</dbReference>
<evidence type="ECO:0000259" key="4">
    <source>
        <dbReference type="PROSITE" id="PS50222"/>
    </source>
</evidence>
<dbReference type="PROSITE" id="PS50297">
    <property type="entry name" value="ANK_REP_REGION"/>
    <property type="match status" value="3"/>
</dbReference>
<evidence type="ECO:0000256" key="2">
    <source>
        <dbReference type="ARBA" id="ARBA00023043"/>
    </source>
</evidence>
<dbReference type="InterPro" id="IPR011992">
    <property type="entry name" value="EF-hand-dom_pair"/>
</dbReference>
<dbReference type="SMART" id="SM00054">
    <property type="entry name" value="EFh"/>
    <property type="match status" value="2"/>
</dbReference>
<dbReference type="GO" id="GO:0005509">
    <property type="term" value="F:calcium ion binding"/>
    <property type="evidence" value="ECO:0007669"/>
    <property type="project" value="InterPro"/>
</dbReference>
<organism evidence="5 6">
    <name type="scientific">Stentor coeruleus</name>
    <dbReference type="NCBI Taxonomy" id="5963"/>
    <lineage>
        <taxon>Eukaryota</taxon>
        <taxon>Sar</taxon>
        <taxon>Alveolata</taxon>
        <taxon>Ciliophora</taxon>
        <taxon>Postciliodesmatophora</taxon>
        <taxon>Heterotrichea</taxon>
        <taxon>Heterotrichida</taxon>
        <taxon>Stentoridae</taxon>
        <taxon>Stentor</taxon>
    </lineage>
</organism>
<dbReference type="InterPro" id="IPR002048">
    <property type="entry name" value="EF_hand_dom"/>
</dbReference>
<dbReference type="CDD" id="cd00051">
    <property type="entry name" value="EFh"/>
    <property type="match status" value="1"/>
</dbReference>
<dbReference type="OrthoDB" id="296285at2759"/>